<feature type="compositionally biased region" description="Basic and acidic residues" evidence="1">
    <location>
        <begin position="10"/>
        <end position="19"/>
    </location>
</feature>
<dbReference type="EMBL" id="LFIW01001417">
    <property type="protein sequence ID" value="KZL82366.1"/>
    <property type="molecule type" value="Genomic_DNA"/>
</dbReference>
<evidence type="ECO:0000256" key="1">
    <source>
        <dbReference type="SAM" id="MobiDB-lite"/>
    </source>
</evidence>
<proteinExistence type="predicted"/>
<reference evidence="2 3" key="1">
    <citation type="submission" date="2015-06" db="EMBL/GenBank/DDBJ databases">
        <title>Survival trade-offs in plant roots during colonization by closely related pathogenic and mutualistic fungi.</title>
        <authorList>
            <person name="Hacquard S."/>
            <person name="Kracher B."/>
            <person name="Hiruma K."/>
            <person name="Weinman A."/>
            <person name="Muench P."/>
            <person name="Garrido Oter R."/>
            <person name="Ver Loren van Themaat E."/>
            <person name="Dallerey J.-F."/>
            <person name="Damm U."/>
            <person name="Henrissat B."/>
            <person name="Lespinet O."/>
            <person name="Thon M."/>
            <person name="Kemen E."/>
            <person name="McHardy A.C."/>
            <person name="Schulze-Lefert P."/>
            <person name="O'Connell R.J."/>
        </authorList>
    </citation>
    <scope>NUCLEOTIDE SEQUENCE [LARGE SCALE GENOMIC DNA]</scope>
    <source>
        <strain evidence="2 3">MAFF 238704</strain>
    </source>
</reference>
<protein>
    <submittedName>
        <fullName evidence="2">Uncharacterized protein</fullName>
    </submittedName>
</protein>
<feature type="compositionally biased region" description="Basic and acidic residues" evidence="1">
    <location>
        <begin position="169"/>
        <end position="179"/>
    </location>
</feature>
<feature type="region of interest" description="Disordered" evidence="1">
    <location>
        <begin position="1"/>
        <end position="20"/>
    </location>
</feature>
<keyword evidence="3" id="KW-1185">Reference proteome</keyword>
<name>A0A167CB81_COLIC</name>
<dbReference type="Proteomes" id="UP000076584">
    <property type="component" value="Unassembled WGS sequence"/>
</dbReference>
<dbReference type="AlphaFoldDB" id="A0A167CB81"/>
<gene>
    <name evidence="2" type="ORF">CI238_13089</name>
</gene>
<sequence length="179" mass="19630">MTPSPPCDSTADRSNEEPRLPISDTTTVTLQLYDFAWAGPLEDFELALKLLPKTARNKTPQYVLGDSKVTVGEGAIQIHTGDDKTMREAMRIFIAWRSSDSREQSDVSATPAAAPRSAWLSSLERRREEVNNDKNNPATQAGSPITTGSSGPIHSRPIGAREPSQAHKAARDAWVRRYG</sequence>
<evidence type="ECO:0000313" key="2">
    <source>
        <dbReference type="EMBL" id="KZL82366.1"/>
    </source>
</evidence>
<comment type="caution">
    <text evidence="2">The sequence shown here is derived from an EMBL/GenBank/DDBJ whole genome shotgun (WGS) entry which is preliminary data.</text>
</comment>
<evidence type="ECO:0000313" key="3">
    <source>
        <dbReference type="Proteomes" id="UP000076584"/>
    </source>
</evidence>
<accession>A0A167CB81</accession>
<organism evidence="2 3">
    <name type="scientific">Colletotrichum incanum</name>
    <name type="common">Soybean anthracnose fungus</name>
    <dbReference type="NCBI Taxonomy" id="1573173"/>
    <lineage>
        <taxon>Eukaryota</taxon>
        <taxon>Fungi</taxon>
        <taxon>Dikarya</taxon>
        <taxon>Ascomycota</taxon>
        <taxon>Pezizomycotina</taxon>
        <taxon>Sordariomycetes</taxon>
        <taxon>Hypocreomycetidae</taxon>
        <taxon>Glomerellales</taxon>
        <taxon>Glomerellaceae</taxon>
        <taxon>Colletotrichum</taxon>
        <taxon>Colletotrichum spaethianum species complex</taxon>
    </lineage>
</organism>
<feature type="compositionally biased region" description="Polar residues" evidence="1">
    <location>
        <begin position="133"/>
        <end position="152"/>
    </location>
</feature>
<feature type="region of interest" description="Disordered" evidence="1">
    <location>
        <begin position="125"/>
        <end position="179"/>
    </location>
</feature>